<keyword evidence="11" id="KW-0891">Chondrogenesis</keyword>
<keyword evidence="8" id="KW-0221">Differentiation</keyword>
<keyword evidence="7" id="KW-0597">Phosphoprotein</keyword>
<keyword evidence="4" id="KW-0217">Developmental protein</keyword>
<dbReference type="InterPro" id="IPR027118">
    <property type="entry name" value="MGP"/>
</dbReference>
<evidence type="ECO:0000313" key="14">
    <source>
        <dbReference type="Proteomes" id="UP001187343"/>
    </source>
</evidence>
<keyword evidence="14" id="KW-1185">Reference proteome</keyword>
<accession>A0AA88QHG4</accession>
<dbReference type="PANTHER" id="PTHR10109:SF0">
    <property type="entry name" value="MATRIX GLA PROTEIN"/>
    <property type="match status" value="1"/>
</dbReference>
<dbReference type="Pfam" id="PF25890">
    <property type="entry name" value="BGLAP_C"/>
    <property type="match status" value="1"/>
</dbReference>
<comment type="caution">
    <text evidence="13">The sequence shown here is derived from an EMBL/GenBank/DDBJ whole genome shotgun (WGS) entry which is preliminary data.</text>
</comment>
<dbReference type="PROSITE" id="PS50998">
    <property type="entry name" value="GLA_2"/>
    <property type="match status" value="1"/>
</dbReference>
<evidence type="ECO:0000256" key="2">
    <source>
        <dbReference type="ARBA" id="ARBA00008850"/>
    </source>
</evidence>
<dbReference type="InterPro" id="IPR035972">
    <property type="entry name" value="GLA-like_dom_SF"/>
</dbReference>
<dbReference type="AlphaFoldDB" id="A0AA88QHG4"/>
<evidence type="ECO:0000256" key="5">
    <source>
        <dbReference type="ARBA" id="ARBA00022479"/>
    </source>
</evidence>
<sequence length="159" mass="17990">MADTPKARSRTCDVICLSVCEGVNGAIESLDRAERQTGLGRRASSSSDRSAAVMCVALRCVFLCVSLALGACYDSQESSESFEVFVNPYQANAFVRSQRNPIYNPNIYRRMKSPAEQRAEICEDYSPCRLFALRYGSPMAYQMYFNAQQLRPNQHLRRY</sequence>
<proteinExistence type="inferred from homology"/>
<evidence type="ECO:0000256" key="3">
    <source>
        <dbReference type="ARBA" id="ARBA00017145"/>
    </source>
</evidence>
<keyword evidence="6" id="KW-0964">Secreted</keyword>
<protein>
    <recommendedName>
        <fullName evidence="3">Matrix Gla protein</fullName>
    </recommendedName>
</protein>
<evidence type="ECO:0000256" key="10">
    <source>
        <dbReference type="ARBA" id="ARBA00023157"/>
    </source>
</evidence>
<reference evidence="13" key="1">
    <citation type="submission" date="2023-08" db="EMBL/GenBank/DDBJ databases">
        <title>Chromosome-level Genome Assembly of mud carp (Cirrhinus molitorella).</title>
        <authorList>
            <person name="Liu H."/>
        </authorList>
    </citation>
    <scope>NUCLEOTIDE SEQUENCE</scope>
    <source>
        <strain evidence="13">Prfri</strain>
        <tissue evidence="13">Muscle</tissue>
    </source>
</reference>
<gene>
    <name evidence="13" type="ORF">Q8A67_001582</name>
</gene>
<dbReference type="PANTHER" id="PTHR10109">
    <property type="entry name" value="MATRIX GLA PROTEIN"/>
    <property type="match status" value="1"/>
</dbReference>
<evidence type="ECO:0000313" key="13">
    <source>
        <dbReference type="EMBL" id="KAK2917208.1"/>
    </source>
</evidence>
<dbReference type="SUPFAM" id="SSF57630">
    <property type="entry name" value="GLA-domain"/>
    <property type="match status" value="1"/>
</dbReference>
<comment type="subcellular location">
    <subcellularLocation>
        <location evidence="1">Secreted</location>
    </subcellularLocation>
</comment>
<organism evidence="13 14">
    <name type="scientific">Cirrhinus molitorella</name>
    <name type="common">mud carp</name>
    <dbReference type="NCBI Taxonomy" id="172907"/>
    <lineage>
        <taxon>Eukaryota</taxon>
        <taxon>Metazoa</taxon>
        <taxon>Chordata</taxon>
        <taxon>Craniata</taxon>
        <taxon>Vertebrata</taxon>
        <taxon>Euteleostomi</taxon>
        <taxon>Actinopterygii</taxon>
        <taxon>Neopterygii</taxon>
        <taxon>Teleostei</taxon>
        <taxon>Ostariophysi</taxon>
        <taxon>Cypriniformes</taxon>
        <taxon>Cyprinidae</taxon>
        <taxon>Labeoninae</taxon>
        <taxon>Labeonini</taxon>
        <taxon>Cirrhinus</taxon>
    </lineage>
</organism>
<name>A0AA88QHG4_9TELE</name>
<evidence type="ECO:0000256" key="9">
    <source>
        <dbReference type="ARBA" id="ARBA00022855"/>
    </source>
</evidence>
<evidence type="ECO:0000256" key="8">
    <source>
        <dbReference type="ARBA" id="ARBA00022782"/>
    </source>
</evidence>
<evidence type="ECO:0000256" key="4">
    <source>
        <dbReference type="ARBA" id="ARBA00022473"/>
    </source>
</evidence>
<evidence type="ECO:0000256" key="7">
    <source>
        <dbReference type="ARBA" id="ARBA00022553"/>
    </source>
</evidence>
<dbReference type="EMBL" id="JAUYZG010000001">
    <property type="protein sequence ID" value="KAK2917208.1"/>
    <property type="molecule type" value="Genomic_DNA"/>
</dbReference>
<dbReference type="GO" id="GO:0005509">
    <property type="term" value="F:calcium ion binding"/>
    <property type="evidence" value="ECO:0007669"/>
    <property type="project" value="InterPro"/>
</dbReference>
<dbReference type="GO" id="GO:0030154">
    <property type="term" value="P:cell differentiation"/>
    <property type="evidence" value="ECO:0007669"/>
    <property type="project" value="UniProtKB-KW"/>
</dbReference>
<dbReference type="GO" id="GO:0051216">
    <property type="term" value="P:cartilage development"/>
    <property type="evidence" value="ECO:0007669"/>
    <property type="project" value="UniProtKB-KW"/>
</dbReference>
<evidence type="ECO:0000256" key="1">
    <source>
        <dbReference type="ARBA" id="ARBA00004613"/>
    </source>
</evidence>
<dbReference type="GO" id="GO:0001503">
    <property type="term" value="P:ossification"/>
    <property type="evidence" value="ECO:0007669"/>
    <property type="project" value="UniProtKB-KW"/>
</dbReference>
<dbReference type="Proteomes" id="UP001187343">
    <property type="component" value="Unassembled WGS sequence"/>
</dbReference>
<evidence type="ECO:0000256" key="6">
    <source>
        <dbReference type="ARBA" id="ARBA00022525"/>
    </source>
</evidence>
<evidence type="ECO:0000259" key="12">
    <source>
        <dbReference type="PROSITE" id="PS50998"/>
    </source>
</evidence>
<dbReference type="InterPro" id="IPR058704">
    <property type="entry name" value="BGLAP-like_C"/>
</dbReference>
<feature type="domain" description="Gla" evidence="12">
    <location>
        <begin position="100"/>
        <end position="146"/>
    </location>
</feature>
<keyword evidence="10" id="KW-1015">Disulfide bond</keyword>
<dbReference type="GO" id="GO:0031012">
    <property type="term" value="C:extracellular matrix"/>
    <property type="evidence" value="ECO:0007669"/>
    <property type="project" value="InterPro"/>
</dbReference>
<evidence type="ECO:0000256" key="11">
    <source>
        <dbReference type="ARBA" id="ARBA00023188"/>
    </source>
</evidence>
<keyword evidence="5" id="KW-0301">Gamma-carboxyglutamic acid</keyword>
<keyword evidence="9" id="KW-0892">Osteogenesis</keyword>
<dbReference type="GO" id="GO:0005576">
    <property type="term" value="C:extracellular region"/>
    <property type="evidence" value="ECO:0007669"/>
    <property type="project" value="UniProtKB-SubCell"/>
</dbReference>
<dbReference type="InterPro" id="IPR000294">
    <property type="entry name" value="GLA_domain"/>
</dbReference>
<comment type="similarity">
    <text evidence="2">Belongs to the osteocalcin/matrix Gla protein family.</text>
</comment>